<evidence type="ECO:0000313" key="2">
    <source>
        <dbReference type="Proteomes" id="UP000012159"/>
    </source>
</evidence>
<comment type="caution">
    <text evidence="1">The sequence shown here is derived from an EMBL/GenBank/DDBJ whole genome shotgun (WGS) entry which is preliminary data.</text>
</comment>
<proteinExistence type="predicted"/>
<evidence type="ECO:0000313" key="1">
    <source>
        <dbReference type="EMBL" id="EMO61744.1"/>
    </source>
</evidence>
<dbReference type="AlphaFoldDB" id="M6W940"/>
<name>M6W940_LEPBO</name>
<gene>
    <name evidence="1" type="ORF">LEP1GSC133_0424</name>
</gene>
<accession>M6W940</accession>
<sequence length="50" mass="6046">MRFSNRFVELPPLNRVRVRYFDNIGRKSGWITSQNLRIVSQNRFEISLSF</sequence>
<dbReference type="STRING" id="1192866.LEP1GSC133_0424"/>
<dbReference type="EMBL" id="AKWF02000093">
    <property type="protein sequence ID" value="EMO61744.1"/>
    <property type="molecule type" value="Genomic_DNA"/>
</dbReference>
<protein>
    <submittedName>
        <fullName evidence="1">Uncharacterized protein</fullName>
    </submittedName>
</protein>
<organism evidence="1 2">
    <name type="scientific">Leptospira borgpetersenii serovar Pomona str. 200901868</name>
    <dbReference type="NCBI Taxonomy" id="1192866"/>
    <lineage>
        <taxon>Bacteria</taxon>
        <taxon>Pseudomonadati</taxon>
        <taxon>Spirochaetota</taxon>
        <taxon>Spirochaetia</taxon>
        <taxon>Leptospirales</taxon>
        <taxon>Leptospiraceae</taxon>
        <taxon>Leptospira</taxon>
    </lineage>
</organism>
<reference evidence="1 2" key="1">
    <citation type="submission" date="2013-01" db="EMBL/GenBank/DDBJ databases">
        <authorList>
            <person name="Harkins D.M."/>
            <person name="Durkin A.S."/>
            <person name="Brinkac L.M."/>
            <person name="Haft D.H."/>
            <person name="Selengut J.D."/>
            <person name="Sanka R."/>
            <person name="DePew J."/>
            <person name="Purushe J."/>
            <person name="Picardeau M."/>
            <person name="Werts C."/>
            <person name="Goarant C."/>
            <person name="Vinetz J.M."/>
            <person name="Sutton G.G."/>
            <person name="Nierman W.C."/>
            <person name="Fouts D.E."/>
        </authorList>
    </citation>
    <scope>NUCLEOTIDE SEQUENCE [LARGE SCALE GENOMIC DNA]</scope>
    <source>
        <strain evidence="1 2">200901868</strain>
    </source>
</reference>
<dbReference type="Proteomes" id="UP000012159">
    <property type="component" value="Unassembled WGS sequence"/>
</dbReference>